<dbReference type="RefSeq" id="XP_003487920.2">
    <property type="nucleotide sequence ID" value="XM_003487872.3"/>
</dbReference>
<dbReference type="GeneID" id="100742780"/>
<evidence type="ECO:0000256" key="2">
    <source>
        <dbReference type="ARBA" id="ARBA00004613"/>
    </source>
</evidence>
<dbReference type="PANTHER" id="PTHR11610:SF37">
    <property type="entry name" value="GH01208P"/>
    <property type="match status" value="1"/>
</dbReference>
<dbReference type="EC" id="3.1.1.32" evidence="4"/>
<keyword evidence="5" id="KW-0964">Secreted</keyword>
<dbReference type="PANTHER" id="PTHR11610">
    <property type="entry name" value="LIPASE"/>
    <property type="match status" value="1"/>
</dbReference>
<dbReference type="GO" id="GO:0016042">
    <property type="term" value="P:lipid catabolic process"/>
    <property type="evidence" value="ECO:0007669"/>
    <property type="project" value="TreeGrafter"/>
</dbReference>
<evidence type="ECO:0000256" key="8">
    <source>
        <dbReference type="RuleBase" id="RU004262"/>
    </source>
</evidence>
<dbReference type="GO" id="GO:0005615">
    <property type="term" value="C:extracellular space"/>
    <property type="evidence" value="ECO:0007669"/>
    <property type="project" value="TreeGrafter"/>
</dbReference>
<evidence type="ECO:0000259" key="10">
    <source>
        <dbReference type="Pfam" id="PF00151"/>
    </source>
</evidence>
<organism evidence="11 12">
    <name type="scientific">Bombus impatiens</name>
    <name type="common">Bumblebee</name>
    <dbReference type="NCBI Taxonomy" id="132113"/>
    <lineage>
        <taxon>Eukaryota</taxon>
        <taxon>Metazoa</taxon>
        <taxon>Ecdysozoa</taxon>
        <taxon>Arthropoda</taxon>
        <taxon>Hexapoda</taxon>
        <taxon>Insecta</taxon>
        <taxon>Pterygota</taxon>
        <taxon>Neoptera</taxon>
        <taxon>Endopterygota</taxon>
        <taxon>Hymenoptera</taxon>
        <taxon>Apocrita</taxon>
        <taxon>Aculeata</taxon>
        <taxon>Apoidea</taxon>
        <taxon>Anthophila</taxon>
        <taxon>Apidae</taxon>
        <taxon>Bombus</taxon>
        <taxon>Pyrobombus</taxon>
    </lineage>
</organism>
<dbReference type="AlphaFoldDB" id="A0A6P3DP98"/>
<feature type="chain" id="PRO_5027723865" description="phospholipase A1" evidence="9">
    <location>
        <begin position="22"/>
        <end position="301"/>
    </location>
</feature>
<evidence type="ECO:0000256" key="1">
    <source>
        <dbReference type="ARBA" id="ARBA00000111"/>
    </source>
</evidence>
<dbReference type="InterPro" id="IPR013818">
    <property type="entry name" value="Lipase"/>
</dbReference>
<dbReference type="GO" id="GO:0008970">
    <property type="term" value="F:phospholipase A1 activity"/>
    <property type="evidence" value="ECO:0007669"/>
    <property type="project" value="UniProtKB-EC"/>
</dbReference>
<feature type="domain" description="Lipase" evidence="10">
    <location>
        <begin position="53"/>
        <end position="263"/>
    </location>
</feature>
<dbReference type="GO" id="GO:0017171">
    <property type="term" value="F:serine hydrolase activity"/>
    <property type="evidence" value="ECO:0007669"/>
    <property type="project" value="TreeGrafter"/>
</dbReference>
<name>A0A6P3DP98_BOMIM</name>
<comment type="catalytic activity">
    <reaction evidence="1">
        <text>a 1,2-diacyl-sn-glycero-3-phosphocholine + H2O = a 2-acyl-sn-glycero-3-phosphocholine + a fatty acid + H(+)</text>
        <dbReference type="Rhea" id="RHEA:18689"/>
        <dbReference type="ChEBI" id="CHEBI:15377"/>
        <dbReference type="ChEBI" id="CHEBI:15378"/>
        <dbReference type="ChEBI" id="CHEBI:28868"/>
        <dbReference type="ChEBI" id="CHEBI:57643"/>
        <dbReference type="ChEBI" id="CHEBI:57875"/>
        <dbReference type="EC" id="3.1.1.32"/>
    </reaction>
</comment>
<evidence type="ECO:0000256" key="5">
    <source>
        <dbReference type="ARBA" id="ARBA00022525"/>
    </source>
</evidence>
<evidence type="ECO:0000256" key="7">
    <source>
        <dbReference type="ARBA" id="ARBA00023157"/>
    </source>
</evidence>
<comment type="subcellular location">
    <subcellularLocation>
        <location evidence="2">Secreted</location>
    </subcellularLocation>
</comment>
<dbReference type="OrthoDB" id="199913at2759"/>
<evidence type="ECO:0000256" key="3">
    <source>
        <dbReference type="ARBA" id="ARBA00010701"/>
    </source>
</evidence>
<keyword evidence="7" id="KW-1015">Disulfide bond</keyword>
<evidence type="ECO:0000256" key="9">
    <source>
        <dbReference type="SAM" id="SignalP"/>
    </source>
</evidence>
<dbReference type="InterPro" id="IPR000734">
    <property type="entry name" value="TAG_lipase"/>
</dbReference>
<evidence type="ECO:0000313" key="11">
    <source>
        <dbReference type="Proteomes" id="UP000515180"/>
    </source>
</evidence>
<keyword evidence="6" id="KW-0378">Hydrolase</keyword>
<sequence>MMANLFLYIFFVLLNLLLTDATKNATIFLRLFERDGSHLDAHVLNINELERMANHLRNDKNIAIYIHGYLDNVTTDDVQLVTRAYLEATDDNVLAIDYREIAMVNYVIGASLLNVVGKHFGETLNFFVSSGVNPKKIHLIGHSMGAQVAAFTGRNTNFRLPRITGLDPAGPLFYILNSRLTRNDADFVDVIHTDAGFYGIALYSGHVDFYPNSGHRPQPGCMLFGPLLSVTDLCSHHRSWRFYAESVKNPNAFIGKCEIDCSSSDLIPMGIATPSNTTGKYFLTTNAESPFGRGKRSISLY</sequence>
<proteinExistence type="inferred from homology"/>
<comment type="similarity">
    <text evidence="3 8">Belongs to the AB hydrolase superfamily. Lipase family.</text>
</comment>
<evidence type="ECO:0000313" key="12">
    <source>
        <dbReference type="RefSeq" id="XP_003487920.2"/>
    </source>
</evidence>
<dbReference type="Pfam" id="PF00151">
    <property type="entry name" value="Lipase"/>
    <property type="match status" value="1"/>
</dbReference>
<dbReference type="SUPFAM" id="SSF53474">
    <property type="entry name" value="alpha/beta-Hydrolases"/>
    <property type="match status" value="1"/>
</dbReference>
<evidence type="ECO:0000256" key="4">
    <source>
        <dbReference type="ARBA" id="ARBA00013179"/>
    </source>
</evidence>
<reference evidence="12" key="1">
    <citation type="submission" date="2025-08" db="UniProtKB">
        <authorList>
            <consortium name="RefSeq"/>
        </authorList>
    </citation>
    <scope>IDENTIFICATION</scope>
</reference>
<keyword evidence="9" id="KW-0732">Signal</keyword>
<dbReference type="Gene3D" id="3.40.50.1820">
    <property type="entry name" value="alpha/beta hydrolase"/>
    <property type="match status" value="1"/>
</dbReference>
<keyword evidence="11" id="KW-1185">Reference proteome</keyword>
<evidence type="ECO:0000256" key="6">
    <source>
        <dbReference type="ARBA" id="ARBA00022801"/>
    </source>
</evidence>
<accession>A0A6P3DP98</accession>
<feature type="signal peptide" evidence="9">
    <location>
        <begin position="1"/>
        <end position="21"/>
    </location>
</feature>
<gene>
    <name evidence="12" type="primary">LOC100742780</name>
</gene>
<dbReference type="Proteomes" id="UP000515180">
    <property type="component" value="Unplaced"/>
</dbReference>
<protein>
    <recommendedName>
        <fullName evidence="4">phospholipase A1</fullName>
        <ecNumber evidence="4">3.1.1.32</ecNumber>
    </recommendedName>
</protein>
<dbReference type="InterPro" id="IPR029058">
    <property type="entry name" value="AB_hydrolase_fold"/>
</dbReference>
<dbReference type="KEGG" id="bim:100742780"/>